<dbReference type="GO" id="GO:0048027">
    <property type="term" value="F:mRNA 5'-UTR binding"/>
    <property type="evidence" value="ECO:0007669"/>
    <property type="project" value="InterPro"/>
</dbReference>
<proteinExistence type="predicted"/>
<evidence type="ECO:0000256" key="2">
    <source>
        <dbReference type="ARBA" id="ARBA00022795"/>
    </source>
</evidence>
<organism evidence="4 5">
    <name type="scientific">Lichenibacterium minor</name>
    <dbReference type="NCBI Taxonomy" id="2316528"/>
    <lineage>
        <taxon>Bacteria</taxon>
        <taxon>Pseudomonadati</taxon>
        <taxon>Pseudomonadota</taxon>
        <taxon>Alphaproteobacteria</taxon>
        <taxon>Hyphomicrobiales</taxon>
        <taxon>Lichenihabitantaceae</taxon>
        <taxon>Lichenibacterium</taxon>
    </lineage>
</organism>
<dbReference type="AlphaFoldDB" id="A0A4Q2U6K8"/>
<keyword evidence="3" id="KW-0694">RNA-binding</keyword>
<comment type="caution">
    <text evidence="4">The sequence shown here is derived from an EMBL/GenBank/DDBJ whole genome shotgun (WGS) entry which is preliminary data.</text>
</comment>
<protein>
    <submittedName>
        <fullName evidence="4">Flagellar biosynthesis repressor FlbT</fullName>
    </submittedName>
</protein>
<evidence type="ECO:0000313" key="5">
    <source>
        <dbReference type="Proteomes" id="UP000290759"/>
    </source>
</evidence>
<dbReference type="GO" id="GO:0044781">
    <property type="term" value="P:bacterial-type flagellum organization"/>
    <property type="evidence" value="ECO:0007669"/>
    <property type="project" value="UniProtKB-KW"/>
</dbReference>
<keyword evidence="4" id="KW-0282">Flagellum</keyword>
<evidence type="ECO:0000256" key="3">
    <source>
        <dbReference type="ARBA" id="ARBA00022884"/>
    </source>
</evidence>
<reference evidence="4 5" key="2">
    <citation type="submission" date="2019-02" db="EMBL/GenBank/DDBJ databases">
        <title>'Lichenibacterium ramalinii' gen. nov. sp. nov., 'Lichenibacterium minor' gen. nov. sp. nov.</title>
        <authorList>
            <person name="Pankratov T."/>
        </authorList>
    </citation>
    <scope>NUCLEOTIDE SEQUENCE [LARGE SCALE GENOMIC DNA]</scope>
    <source>
        <strain evidence="4 5">RmlP026</strain>
    </source>
</reference>
<keyword evidence="4" id="KW-0969">Cilium</keyword>
<accession>A0A4Q2U6K8</accession>
<dbReference type="PIRSF" id="PIRSF009533">
    <property type="entry name" value="FlbT"/>
    <property type="match status" value="1"/>
</dbReference>
<dbReference type="EMBL" id="QYBB01000024">
    <property type="protein sequence ID" value="RYC30495.1"/>
    <property type="molecule type" value="Genomic_DNA"/>
</dbReference>
<dbReference type="RefSeq" id="WP_129228345.1">
    <property type="nucleotide sequence ID" value="NZ_QYBB01000024.1"/>
</dbReference>
<dbReference type="GO" id="GO:0006402">
    <property type="term" value="P:mRNA catabolic process"/>
    <property type="evidence" value="ECO:0007669"/>
    <property type="project" value="InterPro"/>
</dbReference>
<keyword evidence="2" id="KW-1005">Bacterial flagellum biogenesis</keyword>
<evidence type="ECO:0000313" key="4">
    <source>
        <dbReference type="EMBL" id="RYC30495.1"/>
    </source>
</evidence>
<reference evidence="4 5" key="1">
    <citation type="submission" date="2018-12" db="EMBL/GenBank/DDBJ databases">
        <authorList>
            <person name="Grouzdev D.S."/>
            <person name="Krutkina M.S."/>
        </authorList>
    </citation>
    <scope>NUCLEOTIDE SEQUENCE [LARGE SCALE GENOMIC DNA]</scope>
    <source>
        <strain evidence="4 5">RmlP026</strain>
    </source>
</reference>
<sequence>MHITLRANEKIFINGAVLKVDRKTSIELMNDAVFLLEAHVMLEGDATTPLRQLYFIVQLMLMEGRERPDNRAMFGRQSAAMADVYRDAAILDGIAKVVQLVGRSRHFEALKAIRALLPVEAALTGRPRDATVRIKPAVVALAEAC</sequence>
<dbReference type="GO" id="GO:1902209">
    <property type="term" value="P:negative regulation of bacterial-type flagellum assembly"/>
    <property type="evidence" value="ECO:0007669"/>
    <property type="project" value="InterPro"/>
</dbReference>
<keyword evidence="1" id="KW-0678">Repressor</keyword>
<keyword evidence="5" id="KW-1185">Reference proteome</keyword>
<dbReference type="Pfam" id="PF07378">
    <property type="entry name" value="FlbT"/>
    <property type="match status" value="1"/>
</dbReference>
<name>A0A4Q2U6K8_9HYPH</name>
<dbReference type="Proteomes" id="UP000290759">
    <property type="component" value="Unassembled WGS sequence"/>
</dbReference>
<dbReference type="InterPro" id="IPR009967">
    <property type="entry name" value="Flagellum_FlbT"/>
</dbReference>
<dbReference type="OrthoDB" id="7932924at2"/>
<evidence type="ECO:0000256" key="1">
    <source>
        <dbReference type="ARBA" id="ARBA00022491"/>
    </source>
</evidence>
<keyword evidence="4" id="KW-0966">Cell projection</keyword>
<gene>
    <name evidence="4" type="primary">flbT</name>
    <name evidence="4" type="ORF">D3273_18330</name>
</gene>
<dbReference type="NCBIfam" id="NF001995">
    <property type="entry name" value="PRK00794.1-1"/>
    <property type="match status" value="1"/>
</dbReference>